<keyword evidence="3" id="KW-1185">Reference proteome</keyword>
<sequence>SGLLRSFQTIGGSLVSTFQNVFNRILPPEERAKMFDNLQDFAINNPKLAAFLLTQIALTGFPLLLFITFSVTVFLFALIVALLIGVLAAVVFTVFMVGLALLVILPIIFITTFSATFIFLWGLSGYHILKWFNNGEAPTPNGKAIGDKLNSLTGGRMSWLMDGTRKKTEDARTGVE</sequence>
<keyword evidence="1" id="KW-0812">Transmembrane</keyword>
<dbReference type="OrthoDB" id="3928876at2759"/>
<feature type="transmembrane region" description="Helical" evidence="1">
    <location>
        <begin position="103"/>
        <end position="123"/>
    </location>
</feature>
<dbReference type="AlphaFoldDB" id="A0A6G1KQT1"/>
<dbReference type="Pfam" id="PF16015">
    <property type="entry name" value="Promethin"/>
    <property type="match status" value="1"/>
</dbReference>
<protein>
    <submittedName>
        <fullName evidence="2">Uncharacterized protein</fullName>
    </submittedName>
</protein>
<name>A0A6G1KQT1_9PLEO</name>
<evidence type="ECO:0000256" key="1">
    <source>
        <dbReference type="SAM" id="Phobius"/>
    </source>
</evidence>
<proteinExistence type="predicted"/>
<accession>A0A6G1KQT1</accession>
<evidence type="ECO:0000313" key="2">
    <source>
        <dbReference type="EMBL" id="KAF2715214.1"/>
    </source>
</evidence>
<feature type="non-terminal residue" evidence="2">
    <location>
        <position position="176"/>
    </location>
</feature>
<evidence type="ECO:0000313" key="3">
    <source>
        <dbReference type="Proteomes" id="UP000799428"/>
    </source>
</evidence>
<feature type="transmembrane region" description="Helical" evidence="1">
    <location>
        <begin position="48"/>
        <end position="67"/>
    </location>
</feature>
<dbReference type="EMBL" id="MU005764">
    <property type="protein sequence ID" value="KAF2715214.1"/>
    <property type="molecule type" value="Genomic_DNA"/>
</dbReference>
<organism evidence="2 3">
    <name type="scientific">Pleomassaria siparia CBS 279.74</name>
    <dbReference type="NCBI Taxonomy" id="1314801"/>
    <lineage>
        <taxon>Eukaryota</taxon>
        <taxon>Fungi</taxon>
        <taxon>Dikarya</taxon>
        <taxon>Ascomycota</taxon>
        <taxon>Pezizomycotina</taxon>
        <taxon>Dothideomycetes</taxon>
        <taxon>Pleosporomycetidae</taxon>
        <taxon>Pleosporales</taxon>
        <taxon>Pleomassariaceae</taxon>
        <taxon>Pleomassaria</taxon>
    </lineage>
</organism>
<reference evidence="2" key="1">
    <citation type="journal article" date="2020" name="Stud. Mycol.">
        <title>101 Dothideomycetes genomes: a test case for predicting lifestyles and emergence of pathogens.</title>
        <authorList>
            <person name="Haridas S."/>
            <person name="Albert R."/>
            <person name="Binder M."/>
            <person name="Bloem J."/>
            <person name="Labutti K."/>
            <person name="Salamov A."/>
            <person name="Andreopoulos B."/>
            <person name="Baker S."/>
            <person name="Barry K."/>
            <person name="Bills G."/>
            <person name="Bluhm B."/>
            <person name="Cannon C."/>
            <person name="Castanera R."/>
            <person name="Culley D."/>
            <person name="Daum C."/>
            <person name="Ezra D."/>
            <person name="Gonzalez J."/>
            <person name="Henrissat B."/>
            <person name="Kuo A."/>
            <person name="Liang C."/>
            <person name="Lipzen A."/>
            <person name="Lutzoni F."/>
            <person name="Magnuson J."/>
            <person name="Mondo S."/>
            <person name="Nolan M."/>
            <person name="Ohm R."/>
            <person name="Pangilinan J."/>
            <person name="Park H.-J."/>
            <person name="Ramirez L."/>
            <person name="Alfaro M."/>
            <person name="Sun H."/>
            <person name="Tritt A."/>
            <person name="Yoshinaga Y."/>
            <person name="Zwiers L.-H."/>
            <person name="Turgeon B."/>
            <person name="Goodwin S."/>
            <person name="Spatafora J."/>
            <person name="Crous P."/>
            <person name="Grigoriev I."/>
        </authorList>
    </citation>
    <scope>NUCLEOTIDE SEQUENCE</scope>
    <source>
        <strain evidence="2">CBS 279.74</strain>
    </source>
</reference>
<feature type="transmembrane region" description="Helical" evidence="1">
    <location>
        <begin position="74"/>
        <end position="97"/>
    </location>
</feature>
<keyword evidence="1" id="KW-1133">Transmembrane helix</keyword>
<keyword evidence="1" id="KW-0472">Membrane</keyword>
<gene>
    <name evidence="2" type="ORF">K504DRAFT_335529</name>
</gene>
<feature type="non-terminal residue" evidence="2">
    <location>
        <position position="1"/>
    </location>
</feature>
<dbReference type="Proteomes" id="UP000799428">
    <property type="component" value="Unassembled WGS sequence"/>
</dbReference>